<dbReference type="Proteomes" id="UP001163223">
    <property type="component" value="Chromosome"/>
</dbReference>
<reference evidence="1" key="1">
    <citation type="submission" date="2022-11" db="EMBL/GenBank/DDBJ databases">
        <title>beta-Carotene-producing bacterium, Jeongeuplla avenae sp. nov., alleviates the salt stress of Arabidopsis seedlings.</title>
        <authorList>
            <person name="Jiang L."/>
            <person name="Lee J."/>
        </authorList>
    </citation>
    <scope>NUCLEOTIDE SEQUENCE</scope>
    <source>
        <strain evidence="1">DY_R2A_6</strain>
    </source>
</reference>
<accession>A0ACD4NLJ4</accession>
<evidence type="ECO:0000313" key="2">
    <source>
        <dbReference type="Proteomes" id="UP001163223"/>
    </source>
</evidence>
<gene>
    <name evidence="1" type="ORF">OXU80_23115</name>
</gene>
<keyword evidence="2" id="KW-1185">Reference proteome</keyword>
<sequence>MAADPFADDLALITEAARQGAQIALEHFKRDPEVWYKDGNSPVSEADFAVDRHLRRVLLDARPDYGWLSEEMAPAERAAAGEPERFFVVDPIDGTRSFLRGEGTWCVAVSVVERGANVAAVLDVPVMGEIFTATRDGAALLNGAPIAASRPAQDARLRLGVPDPLVRAMAPEARGAFDLAPNVPSLAYRLALVASGRVDGTLIRPRANDWDIAAGDLILERAGGLLQDVAGERRVYRIAGKSHGVLVAGGTSILRRLSALAEEAGRGAGAKR</sequence>
<evidence type="ECO:0000313" key="1">
    <source>
        <dbReference type="EMBL" id="WAJ27699.1"/>
    </source>
</evidence>
<dbReference type="EMBL" id="CP113520">
    <property type="protein sequence ID" value="WAJ27699.1"/>
    <property type="molecule type" value="Genomic_DNA"/>
</dbReference>
<proteinExistence type="predicted"/>
<protein>
    <submittedName>
        <fullName evidence="1">3'(2'),5'-bisphosphate nucleotidase CysQ</fullName>
    </submittedName>
</protein>
<organism evidence="1 2">
    <name type="scientific">Antarcticirhabdus aurantiaca</name>
    <dbReference type="NCBI Taxonomy" id="2606717"/>
    <lineage>
        <taxon>Bacteria</taxon>
        <taxon>Pseudomonadati</taxon>
        <taxon>Pseudomonadota</taxon>
        <taxon>Alphaproteobacteria</taxon>
        <taxon>Hyphomicrobiales</taxon>
        <taxon>Aurantimonadaceae</taxon>
        <taxon>Antarcticirhabdus</taxon>
    </lineage>
</organism>
<name>A0ACD4NLJ4_9HYPH</name>